<dbReference type="Pfam" id="PF02909">
    <property type="entry name" value="TetR_C_1"/>
    <property type="match status" value="1"/>
</dbReference>
<dbReference type="PANTHER" id="PTHR30055:SF151">
    <property type="entry name" value="TRANSCRIPTIONAL REGULATORY PROTEIN"/>
    <property type="match status" value="1"/>
</dbReference>
<dbReference type="GO" id="GO:0000976">
    <property type="term" value="F:transcription cis-regulatory region binding"/>
    <property type="evidence" value="ECO:0007669"/>
    <property type="project" value="TreeGrafter"/>
</dbReference>
<keyword evidence="3 5" id="KW-0238">DNA-binding</keyword>
<gene>
    <name evidence="7" type="ORF">EDD29_3444</name>
</gene>
<dbReference type="InterPro" id="IPR003012">
    <property type="entry name" value="Tet_transcr_reg_TetR"/>
</dbReference>
<evidence type="ECO:0000256" key="2">
    <source>
        <dbReference type="ARBA" id="ARBA00023015"/>
    </source>
</evidence>
<reference evidence="7 8" key="1">
    <citation type="submission" date="2018-11" db="EMBL/GenBank/DDBJ databases">
        <title>Sequencing the genomes of 1000 actinobacteria strains.</title>
        <authorList>
            <person name="Klenk H.-P."/>
        </authorList>
    </citation>
    <scope>NUCLEOTIDE SEQUENCE [LARGE SCALE GENOMIC DNA]</scope>
    <source>
        <strain evidence="7 8">DSM 44254</strain>
    </source>
</reference>
<dbReference type="RefSeq" id="WP_170201443.1">
    <property type="nucleotide sequence ID" value="NZ_RJKE01000001.1"/>
</dbReference>
<dbReference type="Gene3D" id="1.10.357.10">
    <property type="entry name" value="Tetracycline Repressor, domain 2"/>
    <property type="match status" value="1"/>
</dbReference>
<dbReference type="EMBL" id="RJKE01000001">
    <property type="protein sequence ID" value="ROO85890.1"/>
    <property type="molecule type" value="Genomic_DNA"/>
</dbReference>
<dbReference type="InterPro" id="IPR036271">
    <property type="entry name" value="Tet_transcr_reg_TetR-rel_C_sf"/>
</dbReference>
<dbReference type="InterPro" id="IPR001647">
    <property type="entry name" value="HTH_TetR"/>
</dbReference>
<dbReference type="SUPFAM" id="SSF48498">
    <property type="entry name" value="Tetracyclin repressor-like, C-terminal domain"/>
    <property type="match status" value="1"/>
</dbReference>
<sequence>MPRPSHPLLQRDRVIAKALEIIDAEGLAACSLPRLAREFEVKAPALYHHFADRAEIMSEVARSVVLEIPAPRPGAPGDWIEWLVALCVDLRRAVLRHPHAAPLLLEFVPRDLLTAHYDEAIEVLAEAGVPAERHALILDGMENLTLGAALTQAMRPEPTRGAIFAHADPVREPRLVAAVLANRWRTPERLFAESVRVFLQGAAAQG</sequence>
<dbReference type="Pfam" id="PF00440">
    <property type="entry name" value="TetR_N"/>
    <property type="match status" value="1"/>
</dbReference>
<proteinExistence type="predicted"/>
<dbReference type="InterPro" id="IPR050109">
    <property type="entry name" value="HTH-type_TetR-like_transc_reg"/>
</dbReference>
<evidence type="ECO:0000256" key="3">
    <source>
        <dbReference type="ARBA" id="ARBA00023125"/>
    </source>
</evidence>
<dbReference type="PANTHER" id="PTHR30055">
    <property type="entry name" value="HTH-TYPE TRANSCRIPTIONAL REGULATOR RUTR"/>
    <property type="match status" value="1"/>
</dbReference>
<organism evidence="7 8">
    <name type="scientific">Actinocorallia herbida</name>
    <dbReference type="NCBI Taxonomy" id="58109"/>
    <lineage>
        <taxon>Bacteria</taxon>
        <taxon>Bacillati</taxon>
        <taxon>Actinomycetota</taxon>
        <taxon>Actinomycetes</taxon>
        <taxon>Streptosporangiales</taxon>
        <taxon>Thermomonosporaceae</taxon>
        <taxon>Actinocorallia</taxon>
    </lineage>
</organism>
<evidence type="ECO:0000256" key="5">
    <source>
        <dbReference type="PROSITE-ProRule" id="PRU00335"/>
    </source>
</evidence>
<feature type="DNA-binding region" description="H-T-H motif" evidence="5">
    <location>
        <begin position="31"/>
        <end position="50"/>
    </location>
</feature>
<dbReference type="Proteomes" id="UP000272400">
    <property type="component" value="Unassembled WGS sequence"/>
</dbReference>
<evidence type="ECO:0000313" key="8">
    <source>
        <dbReference type="Proteomes" id="UP000272400"/>
    </source>
</evidence>
<evidence type="ECO:0000313" key="7">
    <source>
        <dbReference type="EMBL" id="ROO85890.1"/>
    </source>
</evidence>
<evidence type="ECO:0000256" key="1">
    <source>
        <dbReference type="ARBA" id="ARBA00022491"/>
    </source>
</evidence>
<dbReference type="InterPro" id="IPR009057">
    <property type="entry name" value="Homeodomain-like_sf"/>
</dbReference>
<dbReference type="PROSITE" id="PS50977">
    <property type="entry name" value="HTH_TETR_2"/>
    <property type="match status" value="1"/>
</dbReference>
<accession>A0A3N1CX63</accession>
<evidence type="ECO:0000259" key="6">
    <source>
        <dbReference type="PROSITE" id="PS50977"/>
    </source>
</evidence>
<dbReference type="SUPFAM" id="SSF46689">
    <property type="entry name" value="Homeodomain-like"/>
    <property type="match status" value="1"/>
</dbReference>
<dbReference type="PRINTS" id="PR00400">
    <property type="entry name" value="TETREPRESSOR"/>
</dbReference>
<dbReference type="AlphaFoldDB" id="A0A3N1CX63"/>
<dbReference type="GO" id="GO:0045892">
    <property type="term" value="P:negative regulation of DNA-templated transcription"/>
    <property type="evidence" value="ECO:0007669"/>
    <property type="project" value="InterPro"/>
</dbReference>
<feature type="domain" description="HTH tetR-type" evidence="6">
    <location>
        <begin position="8"/>
        <end position="68"/>
    </location>
</feature>
<comment type="caution">
    <text evidence="7">The sequence shown here is derived from an EMBL/GenBank/DDBJ whole genome shotgun (WGS) entry which is preliminary data.</text>
</comment>
<name>A0A3N1CX63_9ACTN</name>
<keyword evidence="2" id="KW-0805">Transcription regulation</keyword>
<dbReference type="InterPro" id="IPR004111">
    <property type="entry name" value="Repressor_TetR_C"/>
</dbReference>
<keyword evidence="1" id="KW-0678">Repressor</keyword>
<evidence type="ECO:0000256" key="4">
    <source>
        <dbReference type="ARBA" id="ARBA00023163"/>
    </source>
</evidence>
<keyword evidence="4" id="KW-0804">Transcription</keyword>
<keyword evidence="8" id="KW-1185">Reference proteome</keyword>
<dbReference type="GO" id="GO:0003700">
    <property type="term" value="F:DNA-binding transcription factor activity"/>
    <property type="evidence" value="ECO:0007669"/>
    <property type="project" value="TreeGrafter"/>
</dbReference>
<protein>
    <submittedName>
        <fullName evidence="7">TetR family transcriptional regulator</fullName>
    </submittedName>
</protein>
<dbReference type="GO" id="GO:0046677">
    <property type="term" value="P:response to antibiotic"/>
    <property type="evidence" value="ECO:0007669"/>
    <property type="project" value="InterPro"/>
</dbReference>